<feature type="compositionally biased region" description="Basic and acidic residues" evidence="6">
    <location>
        <begin position="158"/>
        <end position="169"/>
    </location>
</feature>
<dbReference type="VEuPathDB" id="TriTrypDB:ADEAN_000413100"/>
<comment type="similarity">
    <text evidence="2">Belongs to the NifU family.</text>
</comment>
<dbReference type="GO" id="GO:0005506">
    <property type="term" value="F:iron ion binding"/>
    <property type="evidence" value="ECO:0007669"/>
    <property type="project" value="InterPro"/>
</dbReference>
<evidence type="ECO:0000313" key="8">
    <source>
        <dbReference type="EMBL" id="CAD2216669.1"/>
    </source>
</evidence>
<comment type="pathway">
    <text evidence="1">Cofactor biosynthesis; iron-sulfur cluster biosynthesis.</text>
</comment>
<keyword evidence="4" id="KW-0408">Iron</keyword>
<dbReference type="GO" id="GO:0005739">
    <property type="term" value="C:mitochondrion"/>
    <property type="evidence" value="ECO:0007669"/>
    <property type="project" value="UniProtKB-ARBA"/>
</dbReference>
<evidence type="ECO:0000259" key="7">
    <source>
        <dbReference type="Pfam" id="PF01592"/>
    </source>
</evidence>
<dbReference type="Proteomes" id="UP000515908">
    <property type="component" value="Chromosome 07"/>
</dbReference>
<proteinExistence type="inferred from homology"/>
<evidence type="ECO:0000256" key="1">
    <source>
        <dbReference type="ARBA" id="ARBA00005151"/>
    </source>
</evidence>
<dbReference type="GO" id="GO:0051536">
    <property type="term" value="F:iron-sulfur cluster binding"/>
    <property type="evidence" value="ECO:0007669"/>
    <property type="project" value="UniProtKB-KW"/>
</dbReference>
<feature type="region of interest" description="Disordered" evidence="6">
    <location>
        <begin position="36"/>
        <end position="57"/>
    </location>
</feature>
<gene>
    <name evidence="8" type="ORF">ADEAN_000413100</name>
</gene>
<sequence length="176" mass="19144">MRAFQTLSRRSMVYPLVTLSLRSVYSPLVEDHYNNPRNVGKLNKEDPNVGTGLRGAPECGDMTQMQVKINPDTMIIEDVKFKAFGCGSAIAASSYASQAIRGKTVADALELTNKQIAQELSLPPVKLHCSMLAEETIHAAVENYLSKNPTLKSKVSRKKEAAPKAEAEKVATSAHA</sequence>
<feature type="region of interest" description="Disordered" evidence="6">
    <location>
        <begin position="153"/>
        <end position="176"/>
    </location>
</feature>
<dbReference type="Gene3D" id="3.90.1010.10">
    <property type="match status" value="1"/>
</dbReference>
<dbReference type="CDD" id="cd06664">
    <property type="entry name" value="IscU_like"/>
    <property type="match status" value="1"/>
</dbReference>
<dbReference type="Pfam" id="PF01592">
    <property type="entry name" value="NifU_N"/>
    <property type="match status" value="1"/>
</dbReference>
<dbReference type="InterPro" id="IPR002871">
    <property type="entry name" value="NIF_FeS_clus_asmbl_NifU_N"/>
</dbReference>
<name>A0A7G2CAV2_9TRYP</name>
<evidence type="ECO:0000256" key="4">
    <source>
        <dbReference type="ARBA" id="ARBA00023004"/>
    </source>
</evidence>
<organism evidence="8 9">
    <name type="scientific">Angomonas deanei</name>
    <dbReference type="NCBI Taxonomy" id="59799"/>
    <lineage>
        <taxon>Eukaryota</taxon>
        <taxon>Discoba</taxon>
        <taxon>Euglenozoa</taxon>
        <taxon>Kinetoplastea</taxon>
        <taxon>Metakinetoplastina</taxon>
        <taxon>Trypanosomatida</taxon>
        <taxon>Trypanosomatidae</taxon>
        <taxon>Strigomonadinae</taxon>
        <taxon>Angomonas</taxon>
    </lineage>
</organism>
<keyword evidence="9" id="KW-1185">Reference proteome</keyword>
<dbReference type="SUPFAM" id="SSF82649">
    <property type="entry name" value="SufE/NifU"/>
    <property type="match status" value="1"/>
</dbReference>
<reference evidence="8 9" key="1">
    <citation type="submission" date="2020-08" db="EMBL/GenBank/DDBJ databases">
        <authorList>
            <person name="Newling K."/>
            <person name="Davey J."/>
            <person name="Forrester S."/>
        </authorList>
    </citation>
    <scope>NUCLEOTIDE SEQUENCE [LARGE SCALE GENOMIC DNA]</scope>
    <source>
        <strain evidence="9">Crithidia deanei Carvalho (ATCC PRA-265)</strain>
    </source>
</reference>
<feature type="domain" description="NIF system FeS cluster assembly NifU N-terminal" evidence="7">
    <location>
        <begin position="25"/>
        <end position="148"/>
    </location>
</feature>
<protein>
    <submittedName>
        <fullName evidence="8">NifU-like N terminal domain containing protein, putative</fullName>
    </submittedName>
</protein>
<evidence type="ECO:0000256" key="6">
    <source>
        <dbReference type="SAM" id="MobiDB-lite"/>
    </source>
</evidence>
<keyword evidence="3" id="KW-0479">Metal-binding</keyword>
<evidence type="ECO:0000256" key="3">
    <source>
        <dbReference type="ARBA" id="ARBA00022723"/>
    </source>
</evidence>
<dbReference type="EMBL" id="LR877151">
    <property type="protein sequence ID" value="CAD2216669.1"/>
    <property type="molecule type" value="Genomic_DNA"/>
</dbReference>
<accession>A0A7G2CAV2</accession>
<dbReference type="GO" id="GO:0016226">
    <property type="term" value="P:iron-sulfur cluster assembly"/>
    <property type="evidence" value="ECO:0007669"/>
    <property type="project" value="InterPro"/>
</dbReference>
<dbReference type="PANTHER" id="PTHR10093">
    <property type="entry name" value="IRON-SULFUR CLUSTER ASSEMBLY ENZYME NIFU HOMOLOG"/>
    <property type="match status" value="1"/>
</dbReference>
<keyword evidence="5" id="KW-0411">Iron-sulfur</keyword>
<evidence type="ECO:0000256" key="2">
    <source>
        <dbReference type="ARBA" id="ARBA00006420"/>
    </source>
</evidence>
<evidence type="ECO:0000256" key="5">
    <source>
        <dbReference type="ARBA" id="ARBA00023014"/>
    </source>
</evidence>
<dbReference type="AlphaFoldDB" id="A0A7G2CAV2"/>
<dbReference type="OrthoDB" id="1925777at2759"/>
<dbReference type="FunFam" id="3.90.1010.10:FF:000005">
    <property type="entry name" value="Iron-sulfur cluster assembly protein"/>
    <property type="match status" value="1"/>
</dbReference>
<evidence type="ECO:0000313" key="9">
    <source>
        <dbReference type="Proteomes" id="UP000515908"/>
    </source>
</evidence>